<reference evidence="9 10" key="1">
    <citation type="journal article" date="2013" name="Proc. Natl. Acad. Sci. U.S.A.">
        <title>Fine-scale variation in meiotic recombination in Mimulus inferred from population shotgun sequencing.</title>
        <authorList>
            <person name="Hellsten U."/>
            <person name="Wright K.M."/>
            <person name="Jenkins J."/>
            <person name="Shu S."/>
            <person name="Yuan Y."/>
            <person name="Wessler S.R."/>
            <person name="Schmutz J."/>
            <person name="Willis J.H."/>
            <person name="Rokhsar D.S."/>
        </authorList>
    </citation>
    <scope>NUCLEOTIDE SEQUENCE [LARGE SCALE GENOMIC DNA]</scope>
    <source>
        <strain evidence="10">cv. DUN x IM62</strain>
    </source>
</reference>
<dbReference type="OrthoDB" id="2143914at2759"/>
<dbReference type="EMBL" id="KI630297">
    <property type="protein sequence ID" value="EYU42367.1"/>
    <property type="molecule type" value="Genomic_DNA"/>
</dbReference>
<dbReference type="SUPFAM" id="SSF46689">
    <property type="entry name" value="Homeodomain-like"/>
    <property type="match status" value="1"/>
</dbReference>
<feature type="domain" description="Myb-like" evidence="7">
    <location>
        <begin position="64"/>
        <end position="107"/>
    </location>
</feature>
<dbReference type="PhylomeDB" id="A0A022RPG0"/>
<feature type="domain" description="HTH myb-type" evidence="8">
    <location>
        <begin position="60"/>
        <end position="111"/>
    </location>
</feature>
<dbReference type="SMART" id="SM00717">
    <property type="entry name" value="SANT"/>
    <property type="match status" value="2"/>
</dbReference>
<evidence type="ECO:0000256" key="1">
    <source>
        <dbReference type="ARBA" id="ARBA00004123"/>
    </source>
</evidence>
<evidence type="ECO:0000256" key="2">
    <source>
        <dbReference type="ARBA" id="ARBA00022737"/>
    </source>
</evidence>
<protein>
    <submittedName>
        <fullName evidence="9">Uncharacterized protein</fullName>
    </submittedName>
</protein>
<feature type="domain" description="Myb-like" evidence="7">
    <location>
        <begin position="3"/>
        <end position="55"/>
    </location>
</feature>
<gene>
    <name evidence="9" type="ORF">MIMGU_mgv1a012916mg</name>
</gene>
<dbReference type="FunFam" id="1.10.10.60:FF:000060">
    <property type="entry name" value="MYB transcription factor"/>
    <property type="match status" value="1"/>
</dbReference>
<dbReference type="Pfam" id="PF00249">
    <property type="entry name" value="Myb_DNA-binding"/>
    <property type="match status" value="2"/>
</dbReference>
<evidence type="ECO:0000256" key="4">
    <source>
        <dbReference type="ARBA" id="ARBA00023125"/>
    </source>
</evidence>
<dbReference type="PROSITE" id="PS51294">
    <property type="entry name" value="HTH_MYB"/>
    <property type="match status" value="2"/>
</dbReference>
<dbReference type="OMA" id="WCLDENI"/>
<evidence type="ECO:0000259" key="7">
    <source>
        <dbReference type="PROSITE" id="PS50090"/>
    </source>
</evidence>
<dbReference type="STRING" id="4155.A0A022RPG0"/>
<dbReference type="PANTHER" id="PTHR47996:SF3">
    <property type="entry name" value="TRANSCRIPTION FACTOR DUO1"/>
    <property type="match status" value="1"/>
</dbReference>
<feature type="domain" description="HTH myb-type" evidence="8">
    <location>
        <begin position="3"/>
        <end position="59"/>
    </location>
</feature>
<dbReference type="InterPro" id="IPR017930">
    <property type="entry name" value="Myb_dom"/>
</dbReference>
<dbReference type="PROSITE" id="PS50090">
    <property type="entry name" value="MYB_LIKE"/>
    <property type="match status" value="2"/>
</dbReference>
<evidence type="ECO:0000256" key="5">
    <source>
        <dbReference type="ARBA" id="ARBA00023163"/>
    </source>
</evidence>
<dbReference type="AlphaFoldDB" id="A0A022RPG0"/>
<dbReference type="eggNOG" id="KOG0048">
    <property type="taxonomic scope" value="Eukaryota"/>
</dbReference>
<sequence>MEEEMIKKGPWKEEEDRVLIEHVRKYGPGHWSSLRSKGLLRRTGKSCRLRWVNKLRPHLKTGEKFTAEEERRVIELQGQFGNKWARIATYLTGRTDNDVKNFWSSRQKRLTRILHTCSSSSSSTTNQQLEYSPVPHHLPSFPAPNFASPPKQEHNTFQLEYTSQIPSYLNEFERSNGPSPGPTEQPPIMPAFFGQGHNCQIAPMQEPNGEVDIDFMIDDDFPPIDMFDSFSTPDLI</sequence>
<dbReference type="Gene3D" id="1.10.10.60">
    <property type="entry name" value="Homeodomain-like"/>
    <property type="match status" value="2"/>
</dbReference>
<dbReference type="PANTHER" id="PTHR47996">
    <property type="entry name" value="TRANSCRIPTION FACTOR DUO1"/>
    <property type="match status" value="1"/>
</dbReference>
<dbReference type="GO" id="GO:0005634">
    <property type="term" value="C:nucleus"/>
    <property type="evidence" value="ECO:0007669"/>
    <property type="project" value="UniProtKB-SubCell"/>
</dbReference>
<keyword evidence="4" id="KW-0238">DNA-binding</keyword>
<dbReference type="InterPro" id="IPR053106">
    <property type="entry name" value="Plant_Male-Germline_Reg_TFs"/>
</dbReference>
<evidence type="ECO:0000256" key="6">
    <source>
        <dbReference type="ARBA" id="ARBA00023242"/>
    </source>
</evidence>
<keyword evidence="2" id="KW-0677">Repeat</keyword>
<dbReference type="InterPro" id="IPR001005">
    <property type="entry name" value="SANT/Myb"/>
</dbReference>
<comment type="subcellular location">
    <subcellularLocation>
        <location evidence="1">Nucleus</location>
    </subcellularLocation>
</comment>
<evidence type="ECO:0000313" key="10">
    <source>
        <dbReference type="Proteomes" id="UP000030748"/>
    </source>
</evidence>
<evidence type="ECO:0000256" key="3">
    <source>
        <dbReference type="ARBA" id="ARBA00023015"/>
    </source>
</evidence>
<dbReference type="InterPro" id="IPR009057">
    <property type="entry name" value="Homeodomain-like_sf"/>
</dbReference>
<accession>A0A022RPG0</accession>
<keyword evidence="6" id="KW-0539">Nucleus</keyword>
<evidence type="ECO:0000313" key="9">
    <source>
        <dbReference type="EMBL" id="EYU42367.1"/>
    </source>
</evidence>
<dbReference type="FunFam" id="1.10.10.60:FF:000351">
    <property type="entry name" value="Transcription factor GAMYB"/>
    <property type="match status" value="1"/>
</dbReference>
<dbReference type="GO" id="GO:0003677">
    <property type="term" value="F:DNA binding"/>
    <property type="evidence" value="ECO:0007669"/>
    <property type="project" value="UniProtKB-KW"/>
</dbReference>
<dbReference type="Proteomes" id="UP000030748">
    <property type="component" value="Unassembled WGS sequence"/>
</dbReference>
<keyword evidence="10" id="KW-1185">Reference proteome</keyword>
<keyword evidence="5" id="KW-0804">Transcription</keyword>
<keyword evidence="3" id="KW-0805">Transcription regulation</keyword>
<dbReference type="KEGG" id="egt:105952359"/>
<name>A0A022RPG0_ERYGU</name>
<evidence type="ECO:0000259" key="8">
    <source>
        <dbReference type="PROSITE" id="PS51294"/>
    </source>
</evidence>
<organism evidence="9 10">
    <name type="scientific">Erythranthe guttata</name>
    <name type="common">Yellow monkey flower</name>
    <name type="synonym">Mimulus guttatus</name>
    <dbReference type="NCBI Taxonomy" id="4155"/>
    <lineage>
        <taxon>Eukaryota</taxon>
        <taxon>Viridiplantae</taxon>
        <taxon>Streptophyta</taxon>
        <taxon>Embryophyta</taxon>
        <taxon>Tracheophyta</taxon>
        <taxon>Spermatophyta</taxon>
        <taxon>Magnoliopsida</taxon>
        <taxon>eudicotyledons</taxon>
        <taxon>Gunneridae</taxon>
        <taxon>Pentapetalae</taxon>
        <taxon>asterids</taxon>
        <taxon>lamiids</taxon>
        <taxon>Lamiales</taxon>
        <taxon>Phrymaceae</taxon>
        <taxon>Erythranthe</taxon>
    </lineage>
</organism>
<dbReference type="CDD" id="cd00167">
    <property type="entry name" value="SANT"/>
    <property type="match status" value="2"/>
</dbReference>
<proteinExistence type="predicted"/>